<dbReference type="Proteomes" id="UP001165289">
    <property type="component" value="Unassembled WGS sequence"/>
</dbReference>
<dbReference type="GO" id="GO:0032259">
    <property type="term" value="P:methylation"/>
    <property type="evidence" value="ECO:0007669"/>
    <property type="project" value="UniProtKB-KW"/>
</dbReference>
<comment type="catalytic activity">
    <reaction evidence="5">
        <text>an adenosine in mRNA + S-adenosyl-L-methionine = an N(6)-methyladenosine in mRNA + S-adenosyl-L-homocysteine + H(+)</text>
        <dbReference type="Rhea" id="RHEA:55584"/>
        <dbReference type="Rhea" id="RHEA-COMP:12414"/>
        <dbReference type="Rhea" id="RHEA-COMP:12417"/>
        <dbReference type="ChEBI" id="CHEBI:15378"/>
        <dbReference type="ChEBI" id="CHEBI:57856"/>
        <dbReference type="ChEBI" id="CHEBI:59789"/>
        <dbReference type="ChEBI" id="CHEBI:74411"/>
        <dbReference type="ChEBI" id="CHEBI:74449"/>
        <dbReference type="EC" id="2.1.1.348"/>
    </reaction>
</comment>
<organism evidence="8 9">
    <name type="scientific">Oopsacas minuta</name>
    <dbReference type="NCBI Taxonomy" id="111878"/>
    <lineage>
        <taxon>Eukaryota</taxon>
        <taxon>Metazoa</taxon>
        <taxon>Porifera</taxon>
        <taxon>Hexactinellida</taxon>
        <taxon>Hexasterophora</taxon>
        <taxon>Lyssacinosida</taxon>
        <taxon>Leucopsacidae</taxon>
        <taxon>Oopsacas</taxon>
    </lineage>
</organism>
<comment type="caution">
    <text evidence="8">The sequence shown here is derived from an EMBL/GenBank/DDBJ whole genome shotgun (WGS) entry which is preliminary data.</text>
</comment>
<feature type="region of interest" description="Disordered" evidence="7">
    <location>
        <begin position="14"/>
        <end position="43"/>
    </location>
</feature>
<dbReference type="GO" id="GO:0036396">
    <property type="term" value="C:RNA N6-methyladenosine methyltransferase complex"/>
    <property type="evidence" value="ECO:0007669"/>
    <property type="project" value="TreeGrafter"/>
</dbReference>
<keyword evidence="4" id="KW-0949">S-adenosyl-L-methionine</keyword>
<keyword evidence="2" id="KW-0489">Methyltransferase</keyword>
<evidence type="ECO:0000256" key="4">
    <source>
        <dbReference type="ARBA" id="ARBA00022691"/>
    </source>
</evidence>
<sequence>MDTCKFVHYMIDESIDEPDQKSDSEGTGKRAIDSQDKDGQDESSRALVVADSAIRYERMLYPPQYIKCDLRFFNFSVLGNFDIVMADPPWDIHMELPYGTLSDDEMKALDIPSLQTDGYMFLWVTGRAMELGRECLSLWGYKRVDEIIWVKTNQLQRLIRTGRTGHWLNHGKEHCLVGMKGNPTRINRGLDCDVIVAEVRETSHKPDEIYGILERLAPGTLKCELFGRQHNCQRNWITLGNQLDGVKILDPLIYHKFYQYYPDGNANSKHPRL</sequence>
<evidence type="ECO:0000256" key="6">
    <source>
        <dbReference type="PROSITE-ProRule" id="PRU00489"/>
    </source>
</evidence>
<evidence type="ECO:0000256" key="5">
    <source>
        <dbReference type="ARBA" id="ARBA00048957"/>
    </source>
</evidence>
<proteinExistence type="inferred from homology"/>
<dbReference type="GO" id="GO:0005634">
    <property type="term" value="C:nucleus"/>
    <property type="evidence" value="ECO:0007669"/>
    <property type="project" value="TreeGrafter"/>
</dbReference>
<dbReference type="PROSITE" id="PS51143">
    <property type="entry name" value="MT_A70"/>
    <property type="match status" value="1"/>
</dbReference>
<accession>A0AAV7KHK5</accession>
<reference evidence="8 9" key="1">
    <citation type="journal article" date="2023" name="BMC Biol.">
        <title>The compact genome of the sponge Oopsacas minuta (Hexactinellida) is lacking key metazoan core genes.</title>
        <authorList>
            <person name="Santini S."/>
            <person name="Schenkelaars Q."/>
            <person name="Jourda C."/>
            <person name="Duchesne M."/>
            <person name="Belahbib H."/>
            <person name="Rocher C."/>
            <person name="Selva M."/>
            <person name="Riesgo A."/>
            <person name="Vervoort M."/>
            <person name="Leys S.P."/>
            <person name="Kodjabachian L."/>
            <person name="Le Bivic A."/>
            <person name="Borchiellini C."/>
            <person name="Claverie J.M."/>
            <person name="Renard E."/>
        </authorList>
    </citation>
    <scope>NUCLEOTIDE SEQUENCE [LARGE SCALE GENOMIC DNA]</scope>
    <source>
        <strain evidence="8">SPO-2</strain>
    </source>
</reference>
<feature type="compositionally biased region" description="Basic and acidic residues" evidence="7">
    <location>
        <begin position="18"/>
        <end position="43"/>
    </location>
</feature>
<dbReference type="PANTHER" id="PTHR12829">
    <property type="entry name" value="N6-ADENOSINE-METHYLTRANSFERASE"/>
    <property type="match status" value="1"/>
</dbReference>
<dbReference type="InterPro" id="IPR029063">
    <property type="entry name" value="SAM-dependent_MTases_sf"/>
</dbReference>
<dbReference type="EC" id="2.1.1.348" evidence="1"/>
<dbReference type="GO" id="GO:0001734">
    <property type="term" value="F:mRNA m(6)A methyltransferase activity"/>
    <property type="evidence" value="ECO:0007669"/>
    <property type="project" value="UniProtKB-EC"/>
</dbReference>
<evidence type="ECO:0000313" key="9">
    <source>
        <dbReference type="Proteomes" id="UP001165289"/>
    </source>
</evidence>
<evidence type="ECO:0000256" key="2">
    <source>
        <dbReference type="ARBA" id="ARBA00022603"/>
    </source>
</evidence>
<protein>
    <recommendedName>
        <fullName evidence="1">mRNA m(6)A methyltransferase</fullName>
        <ecNumber evidence="1">2.1.1.348</ecNumber>
    </recommendedName>
</protein>
<evidence type="ECO:0000256" key="7">
    <source>
        <dbReference type="SAM" id="MobiDB-lite"/>
    </source>
</evidence>
<evidence type="ECO:0000313" key="8">
    <source>
        <dbReference type="EMBL" id="KAI6660390.1"/>
    </source>
</evidence>
<dbReference type="PANTHER" id="PTHR12829:SF7">
    <property type="entry name" value="N6-ADENOSINE-METHYLTRANSFERASE CATALYTIC SUBUNIT"/>
    <property type="match status" value="1"/>
</dbReference>
<evidence type="ECO:0000256" key="1">
    <source>
        <dbReference type="ARBA" id="ARBA00012160"/>
    </source>
</evidence>
<dbReference type="Pfam" id="PF05063">
    <property type="entry name" value="MT-A70"/>
    <property type="match status" value="1"/>
</dbReference>
<gene>
    <name evidence="8" type="ORF">LOD99_13976</name>
</gene>
<evidence type="ECO:0000256" key="3">
    <source>
        <dbReference type="ARBA" id="ARBA00022679"/>
    </source>
</evidence>
<dbReference type="AlphaFoldDB" id="A0AAV7KHK5"/>
<keyword evidence="3" id="KW-0808">Transferase</keyword>
<dbReference type="SUPFAM" id="SSF53335">
    <property type="entry name" value="S-adenosyl-L-methionine-dependent methyltransferases"/>
    <property type="match status" value="1"/>
</dbReference>
<name>A0AAV7KHK5_9METZ</name>
<keyword evidence="9" id="KW-1185">Reference proteome</keyword>
<dbReference type="InterPro" id="IPR007757">
    <property type="entry name" value="MT-A70-like"/>
</dbReference>
<comment type="similarity">
    <text evidence="6">Belongs to the MT-A70-like family.</text>
</comment>
<dbReference type="EMBL" id="JAKMXF010000033">
    <property type="protein sequence ID" value="KAI6660390.1"/>
    <property type="molecule type" value="Genomic_DNA"/>
</dbReference>